<gene>
    <name evidence="1" type="ORF">KP78_03640</name>
</gene>
<evidence type="ECO:0000313" key="2">
    <source>
        <dbReference type="Proteomes" id="UP000031938"/>
    </source>
</evidence>
<keyword evidence="2" id="KW-1185">Reference proteome</keyword>
<dbReference type="EMBL" id="JXRP01000006">
    <property type="protein sequence ID" value="KIL51994.1"/>
    <property type="molecule type" value="Genomic_DNA"/>
</dbReference>
<name>A0A0C2SDG2_9BACL</name>
<sequence length="127" mass="14625">MRITIDLAVTNVKPRLKSHLPNIVHFVDSENNRFIWTTAVDKQLQVGQCFTAQVSVNEEMYDGDGKFIRISHVTLMETVDKLSPSTYKEKPFSVMDRPAEPEKKQQVPTNELLKDIEKTLELLKKHS</sequence>
<organism evidence="1 2">
    <name type="scientific">Jeotgalibacillus soli</name>
    <dbReference type="NCBI Taxonomy" id="889306"/>
    <lineage>
        <taxon>Bacteria</taxon>
        <taxon>Bacillati</taxon>
        <taxon>Bacillota</taxon>
        <taxon>Bacilli</taxon>
        <taxon>Bacillales</taxon>
        <taxon>Caryophanaceae</taxon>
        <taxon>Jeotgalibacillus</taxon>
    </lineage>
</organism>
<accession>A0A0C2SDG2</accession>
<protein>
    <submittedName>
        <fullName evidence="1">Uncharacterized protein</fullName>
    </submittedName>
</protein>
<reference evidence="1 2" key="1">
    <citation type="submission" date="2015-01" db="EMBL/GenBank/DDBJ databases">
        <title>Genome sequencing of Jeotgalibacillus soli.</title>
        <authorList>
            <person name="Goh K.M."/>
            <person name="Chan K.-G."/>
            <person name="Yaakop A.S."/>
            <person name="Ee R."/>
            <person name="Gan H.M."/>
            <person name="Chan C.S."/>
        </authorList>
    </citation>
    <scope>NUCLEOTIDE SEQUENCE [LARGE SCALE GENOMIC DNA]</scope>
    <source>
        <strain evidence="1 2">P9</strain>
    </source>
</reference>
<dbReference type="PATRIC" id="fig|889306.3.peg.366"/>
<dbReference type="AlphaFoldDB" id="A0A0C2SDG2"/>
<dbReference type="Proteomes" id="UP000031938">
    <property type="component" value="Unassembled WGS sequence"/>
</dbReference>
<dbReference type="OrthoDB" id="2452110at2"/>
<evidence type="ECO:0000313" key="1">
    <source>
        <dbReference type="EMBL" id="KIL51994.1"/>
    </source>
</evidence>
<comment type="caution">
    <text evidence="1">The sequence shown here is derived from an EMBL/GenBank/DDBJ whole genome shotgun (WGS) entry which is preliminary data.</text>
</comment>
<proteinExistence type="predicted"/>
<dbReference type="RefSeq" id="WP_041085765.1">
    <property type="nucleotide sequence ID" value="NZ_JXRP01000006.1"/>
</dbReference>